<protein>
    <recommendedName>
        <fullName evidence="3">PIN domain-containing protein</fullName>
    </recommendedName>
</protein>
<dbReference type="EMBL" id="JAZHYN010000029">
    <property type="protein sequence ID" value="MEF3367022.1"/>
    <property type="molecule type" value="Genomic_DNA"/>
</dbReference>
<evidence type="ECO:0000313" key="2">
    <source>
        <dbReference type="Proteomes" id="UP001350748"/>
    </source>
</evidence>
<comment type="caution">
    <text evidence="1">The sequence shown here is derived from an EMBL/GenBank/DDBJ whole genome shotgun (WGS) entry which is preliminary data.</text>
</comment>
<reference evidence="1 2" key="1">
    <citation type="submission" date="2024-02" db="EMBL/GenBank/DDBJ databases">
        <authorList>
            <person name="Grouzdev D."/>
        </authorList>
    </citation>
    <scope>NUCLEOTIDE SEQUENCE [LARGE SCALE GENOMIC DNA]</scope>
    <source>
        <strain evidence="1 2">9N</strain>
    </source>
</reference>
<sequence>MQEAYDKRDPRHMQWLWDIAHHSEACLEGDGPTTESEALATRLEESKFGYLSRKDRLLIQHAVALRCEAFLTVERRLPSNAEHIERELGIRILTPVTHWELLRPWAALWR</sequence>
<proteinExistence type="predicted"/>
<accession>A0ABU7XI08</accession>
<keyword evidence="2" id="KW-1185">Reference proteome</keyword>
<dbReference type="RefSeq" id="WP_332082052.1">
    <property type="nucleotide sequence ID" value="NZ_JAZHYN010000029.1"/>
</dbReference>
<gene>
    <name evidence="1" type="ORF">V3H18_10805</name>
</gene>
<evidence type="ECO:0000313" key="1">
    <source>
        <dbReference type="EMBL" id="MEF3367022.1"/>
    </source>
</evidence>
<name>A0ABU7XI08_9HYPH</name>
<organism evidence="1 2">
    <name type="scientific">Methylocystis borbori</name>
    <dbReference type="NCBI Taxonomy" id="3118750"/>
    <lineage>
        <taxon>Bacteria</taxon>
        <taxon>Pseudomonadati</taxon>
        <taxon>Pseudomonadota</taxon>
        <taxon>Alphaproteobacteria</taxon>
        <taxon>Hyphomicrobiales</taxon>
        <taxon>Methylocystaceae</taxon>
        <taxon>Methylocystis</taxon>
    </lineage>
</organism>
<dbReference type="Proteomes" id="UP001350748">
    <property type="component" value="Unassembled WGS sequence"/>
</dbReference>
<evidence type="ECO:0008006" key="3">
    <source>
        <dbReference type="Google" id="ProtNLM"/>
    </source>
</evidence>